<reference evidence="1" key="1">
    <citation type="journal article" date="2017" name="Nature">
        <title>The genome of Chenopodium quinoa.</title>
        <authorList>
            <person name="Jarvis D.E."/>
            <person name="Ho Y.S."/>
            <person name="Lightfoot D.J."/>
            <person name="Schmoeckel S.M."/>
            <person name="Li B."/>
            <person name="Borm T.J.A."/>
            <person name="Ohyanagi H."/>
            <person name="Mineta K."/>
            <person name="Michell C.T."/>
            <person name="Saber N."/>
            <person name="Kharbatia N.M."/>
            <person name="Rupper R.R."/>
            <person name="Sharp A.R."/>
            <person name="Dally N."/>
            <person name="Boughton B.A."/>
            <person name="Woo Y.H."/>
            <person name="Gao G."/>
            <person name="Schijlen E.G.W.M."/>
            <person name="Guo X."/>
            <person name="Momin A.A."/>
            <person name="Negrao S."/>
            <person name="Al-Babili S."/>
            <person name="Gehring C."/>
            <person name="Roessner U."/>
            <person name="Jung C."/>
            <person name="Murphy K."/>
            <person name="Arold S.T."/>
            <person name="Gojobori T."/>
            <person name="van der Linden C.G."/>
            <person name="van Loo E.N."/>
            <person name="Jellen E.N."/>
            <person name="Maughan P.J."/>
            <person name="Tester M."/>
        </authorList>
    </citation>
    <scope>NUCLEOTIDE SEQUENCE [LARGE SCALE GENOMIC DNA]</scope>
    <source>
        <strain evidence="1">cv. PI 614886</strain>
    </source>
</reference>
<accession>A0A803LZI0</accession>
<sequence>MVKLREENDPDSIANENCRIINISYVSAETLTIPDDLIIDLILPRLPVKTLIRFKSVSKFWFSTISTPEFAKSHLKFSPNQFLLIFKNPLRFMLLPYDDEESDSLKDPIELENFFDSSFQQKISKTKVSFMGSGNGLVCFECRILCFFFICNPALHSYREIMYPNPDYCPRTSWFGYIPSIDDYRIVVLFGLSRLRVQHEPPPPVYFYVFSFKTGNWKRMCDLDGYFTPYEWLCLDTKVVNDILYWSVGLPVYAMPKRIIGYDLVSEQVKVFPWMDWLQQYVCTMFFLRNGCLSMECISLIDRTTEFWTLKQFDDWNSWEKVGYFSLPCTFGFHYTPTGKFLVEKCFELQTPNRFMIVDDMLRVSFPPLEQSCPLMRRTLEFDRCCYLVLIARQVIDVVSQISDYGGSSVAGDFVASVAAVLSSGELAWSRRQVYSDGDRSVDIDRRVEISKDGVIVFLTRQMDTYDSIKDKTGLINNLVMGLQLPSEEIRGEIMFVLYRICILQYSSEDEEGADILFEYCPMILQLSLDALMKTQRDDVRLNCLALLKVLGQRGFLSNAFSSEFNMMDTCEADNYTQSSNDEPNGSSLSRLFAEAIKSPLLSPDSQVQVSTLDLIVHCLSCGNCSLKQIQVLVEENLADYIFEILRLSEYKDQIVSSCVQALDILSAAEHVFRQRLSLGFSTLVSVLPQVAEVPFHPVQPQMLKLILVGISSYPGVVSAKLAEEISSSLTLILKRYSAGEMGMLPEAFITICSIFVALVKSPSASRASNLMATVLQASRHAILASLSTNDLNSYQLLHSLSLLKETYSFCHEISSICNSTEMQPRDSIIEVCQNHIVPWFMTEINGLEEESVLRILETLHFILLQAHDNQALQRTHALLSLSWFSLSFRCLGLYPTEKMKLTVYLMLSTIVDNILGDDSGKSIRTVASALPIDPVDLLFLLGQKHNLDLSSCQIAVLQILHISSLYDEMQVSNPALNFLDLLMSFKFSILTFRFFPIFLRLADKKLILTSLEQYMLANSSHLLFRAVDSIVVVYLLNLYALCRSFSKKNYQICYSSDAEKIFFELLEEQDWDLSSFDIHPSSLKWLFQQEKFSKSLSCQILKLSRNSFSNDTLMNCGILNFHDIACLASVGDNLLPKLLVLLLKQLVGNDMLLEDVISLLHFISSIITIFPHAADQLCMHGMGSAVQNLCSNLLCSSSLESYMIVSRFIFIILCSVQSQTLYDDEAWLAVVMKLFDSFTSSMRANGWTEEHLLVLGVLSLVLYHSTQGVLVETAKFILLNSSLASLIRATVDGLLANGSASIEQEEESDTEHTLVFLLLFVHFYLKSLQAVLPGSVDWQNFFDLPEGTCAFPAVGISCQDICRFLHFGSSLVKLIASHCLFELLSGITDQQNGLKCTKGYLRSIVAVLEGLIFHCDHRIALNSSLCLSMIFSWEVPSTYHTCLNRNSSWCRMIVEELARSLAAPSSVSTSLMNHHRPAVHIATALLRSKTVPSWMNSVFDEACVSSLIENLSPNNISVEVVLLFQQLLLSAYLKPDQIDKLNHLLQACKRCTHMGSKDNSDCTGEQGRKVVTMSSDLGEICEVLLQLMSLETQLDVNFGGYHARANRLMEEMELFSRLAEDMRFENAC</sequence>
<proteinExistence type="predicted"/>
<reference evidence="1" key="2">
    <citation type="submission" date="2021-03" db="UniProtKB">
        <authorList>
            <consortium name="EnsemblPlants"/>
        </authorList>
    </citation>
    <scope>IDENTIFICATION</scope>
</reference>
<dbReference type="InterPro" id="IPR044968">
    <property type="entry name" value="PRD1"/>
</dbReference>
<dbReference type="Proteomes" id="UP000596660">
    <property type="component" value="Unplaced"/>
</dbReference>
<dbReference type="SUPFAM" id="SSF81383">
    <property type="entry name" value="F-box domain"/>
    <property type="match status" value="1"/>
</dbReference>
<protein>
    <recommendedName>
        <fullName evidence="3">F-box domain-containing protein</fullName>
    </recommendedName>
</protein>
<dbReference type="InterPro" id="IPR036047">
    <property type="entry name" value="F-box-like_dom_sf"/>
</dbReference>
<keyword evidence="2" id="KW-1185">Reference proteome</keyword>
<dbReference type="GO" id="GO:0042138">
    <property type="term" value="P:meiotic DNA double-strand break formation"/>
    <property type="evidence" value="ECO:0007669"/>
    <property type="project" value="InterPro"/>
</dbReference>
<evidence type="ECO:0008006" key="3">
    <source>
        <dbReference type="Google" id="ProtNLM"/>
    </source>
</evidence>
<dbReference type="OMA" id="TAYFRRM"/>
<dbReference type="PANTHER" id="PTHR36379:SF1">
    <property type="entry name" value="PUTATIVE RECOMBINATION INITIATION DEFECT 1-RELATED"/>
    <property type="match status" value="1"/>
</dbReference>
<evidence type="ECO:0000313" key="1">
    <source>
        <dbReference type="EnsemblPlants" id="AUR62020881-RA:cds"/>
    </source>
</evidence>
<dbReference type="Gramene" id="AUR62020881-RA">
    <property type="protein sequence ID" value="AUR62020881-RA:cds"/>
    <property type="gene ID" value="AUR62020881"/>
</dbReference>
<organism evidence="1 2">
    <name type="scientific">Chenopodium quinoa</name>
    <name type="common">Quinoa</name>
    <dbReference type="NCBI Taxonomy" id="63459"/>
    <lineage>
        <taxon>Eukaryota</taxon>
        <taxon>Viridiplantae</taxon>
        <taxon>Streptophyta</taxon>
        <taxon>Embryophyta</taxon>
        <taxon>Tracheophyta</taxon>
        <taxon>Spermatophyta</taxon>
        <taxon>Magnoliopsida</taxon>
        <taxon>eudicotyledons</taxon>
        <taxon>Gunneridae</taxon>
        <taxon>Pentapetalae</taxon>
        <taxon>Caryophyllales</taxon>
        <taxon>Chenopodiaceae</taxon>
        <taxon>Chenopodioideae</taxon>
        <taxon>Atripliceae</taxon>
        <taxon>Chenopodium</taxon>
    </lineage>
</organism>
<dbReference type="PANTHER" id="PTHR36379">
    <property type="entry name" value="PROTEIN PRD1"/>
    <property type="match status" value="1"/>
</dbReference>
<evidence type="ECO:0000313" key="2">
    <source>
        <dbReference type="Proteomes" id="UP000596660"/>
    </source>
</evidence>
<name>A0A803LZI0_CHEQI</name>
<dbReference type="EnsemblPlants" id="AUR62020881-RA">
    <property type="protein sequence ID" value="AUR62020881-RA:cds"/>
    <property type="gene ID" value="AUR62020881"/>
</dbReference>
<dbReference type="CDD" id="cd22157">
    <property type="entry name" value="F-box_AtFBW1-like"/>
    <property type="match status" value="1"/>
</dbReference>